<evidence type="ECO:0000313" key="12">
    <source>
        <dbReference type="EMBL" id="KAF8764746.1"/>
    </source>
</evidence>
<evidence type="ECO:0000256" key="4">
    <source>
        <dbReference type="ARBA" id="ARBA00022729"/>
    </source>
</evidence>
<feature type="compositionally biased region" description="Basic and acidic residues" evidence="9">
    <location>
        <begin position="346"/>
        <end position="359"/>
    </location>
</feature>
<feature type="region of interest" description="Disordered" evidence="9">
    <location>
        <begin position="346"/>
        <end position="374"/>
    </location>
</feature>
<feature type="compositionally biased region" description="Basic and acidic residues" evidence="9">
    <location>
        <begin position="316"/>
        <end position="325"/>
    </location>
</feature>
<reference evidence="12" key="2">
    <citation type="submission" date="2020-06" db="EMBL/GenBank/DDBJ databases">
        <authorList>
            <person name="Sheffer M."/>
        </authorList>
    </citation>
    <scope>NUCLEOTIDE SEQUENCE</scope>
</reference>
<feature type="compositionally biased region" description="Polar residues" evidence="9">
    <location>
        <begin position="360"/>
        <end position="374"/>
    </location>
</feature>
<sequence length="374" mass="43889">MVNFSSSDVGLSLSFSDGKMFYVRIYFVLLLKLFFVADSATNKDICYLDPDLGGCNTFNIKYFYNRFTGECHEFVFGGCLGNNNNFETLEECQEFCAGFALEKTCNKKGERGPCDGYLVRGVFSKENMKWVFLVSFEFYIIFAVFGESKNRCYLPVSYGNCTAIFVKWYYETLDGTCREFKYSGCGGNMNKFETYEDCYEVCMEDEEKKATSVPNFDPNIDRNRKRSMVNLTSHALNRTNDNINGREYRNLKNIQEKRKRGKRINRKNENKSININQTNRSTERNKINKLKNDRIRKHRVRSGQRRFNKKKNARKSTADAKDYNKRRNVNKGYKNQRLIFRIHVRENKTKNAQIKRENKNNCPQWHNSTGKSRG</sequence>
<dbReference type="Pfam" id="PF00014">
    <property type="entry name" value="Kunitz_BPTI"/>
    <property type="match status" value="2"/>
</dbReference>
<dbReference type="PROSITE" id="PS00280">
    <property type="entry name" value="BPTI_KUNITZ_1"/>
    <property type="match status" value="2"/>
</dbReference>
<reference evidence="12" key="1">
    <citation type="journal article" date="2020" name="bioRxiv">
        <title>Chromosome-level reference genome of the European wasp spider Argiope bruennichi: a resource for studies on range expansion and evolutionary adaptation.</title>
        <authorList>
            <person name="Sheffer M.M."/>
            <person name="Hoppe A."/>
            <person name="Krehenwinkel H."/>
            <person name="Uhl G."/>
            <person name="Kuss A.W."/>
            <person name="Jensen L."/>
            <person name="Jensen C."/>
            <person name="Gillespie R.G."/>
            <person name="Hoff K.J."/>
            <person name="Prost S."/>
        </authorList>
    </citation>
    <scope>NUCLEOTIDE SEQUENCE</scope>
</reference>
<dbReference type="InterPro" id="IPR020901">
    <property type="entry name" value="Prtase_inh_Kunz-CS"/>
</dbReference>
<feature type="transmembrane region" description="Helical" evidence="10">
    <location>
        <begin position="130"/>
        <end position="146"/>
    </location>
</feature>
<keyword evidence="3" id="KW-0646">Protease inhibitor</keyword>
<feature type="domain" description="BPTI/Kunitz inhibitor" evidence="11">
    <location>
        <begin position="46"/>
        <end position="96"/>
    </location>
</feature>
<dbReference type="PANTHER" id="PTHR10083:SF328">
    <property type="entry name" value="TISSUE FACTOR PATHWAY INHIBITOR"/>
    <property type="match status" value="1"/>
</dbReference>
<keyword evidence="10" id="KW-0472">Membrane</keyword>
<evidence type="ECO:0000256" key="7">
    <source>
        <dbReference type="ARBA" id="ARBA00038506"/>
    </source>
</evidence>
<evidence type="ECO:0000256" key="6">
    <source>
        <dbReference type="ARBA" id="ARBA00023157"/>
    </source>
</evidence>
<dbReference type="InterPro" id="IPR050098">
    <property type="entry name" value="TFPI/VKTCI-like"/>
</dbReference>
<dbReference type="Proteomes" id="UP000807504">
    <property type="component" value="Unassembled WGS sequence"/>
</dbReference>
<accession>A0A8T0E325</accession>
<protein>
    <submittedName>
        <fullName evidence="12">Tissue factor pathway inhibitor like protein</fullName>
    </submittedName>
</protein>
<feature type="region of interest" description="Disordered" evidence="9">
    <location>
        <begin position="258"/>
        <end position="283"/>
    </location>
</feature>
<dbReference type="GO" id="GO:0004867">
    <property type="term" value="F:serine-type endopeptidase inhibitor activity"/>
    <property type="evidence" value="ECO:0007669"/>
    <property type="project" value="UniProtKB-KW"/>
</dbReference>
<evidence type="ECO:0000256" key="8">
    <source>
        <dbReference type="ARBA" id="ARBA00093388"/>
    </source>
</evidence>
<comment type="function">
    <text evidence="8">Serine protease inhibitor that inhibits trypsin at a molar ratio of 1:1.</text>
</comment>
<keyword evidence="10" id="KW-0812">Transmembrane</keyword>
<dbReference type="SUPFAM" id="SSF57362">
    <property type="entry name" value="BPTI-like"/>
    <property type="match status" value="2"/>
</dbReference>
<comment type="caution">
    <text evidence="12">The sequence shown here is derived from an EMBL/GenBank/DDBJ whole genome shotgun (WGS) entry which is preliminary data.</text>
</comment>
<dbReference type="SMART" id="SM00131">
    <property type="entry name" value="KU"/>
    <property type="match status" value="2"/>
</dbReference>
<dbReference type="PRINTS" id="PR00759">
    <property type="entry name" value="BASICPTASE"/>
</dbReference>
<evidence type="ECO:0000256" key="2">
    <source>
        <dbReference type="ARBA" id="ARBA00022525"/>
    </source>
</evidence>
<dbReference type="AlphaFoldDB" id="A0A8T0E325"/>
<keyword evidence="2" id="KW-0964">Secreted</keyword>
<dbReference type="InterPro" id="IPR002223">
    <property type="entry name" value="Kunitz_BPTI"/>
</dbReference>
<keyword evidence="5" id="KW-0722">Serine protease inhibitor</keyword>
<evidence type="ECO:0000256" key="10">
    <source>
        <dbReference type="SAM" id="Phobius"/>
    </source>
</evidence>
<dbReference type="FunFam" id="4.10.410.10:FF:000020">
    <property type="entry name" value="Collagen, type VI, alpha 3"/>
    <property type="match status" value="2"/>
</dbReference>
<proteinExistence type="inferred from homology"/>
<dbReference type="CDD" id="cd00109">
    <property type="entry name" value="Kunitz-type"/>
    <property type="match status" value="2"/>
</dbReference>
<evidence type="ECO:0000256" key="5">
    <source>
        <dbReference type="ARBA" id="ARBA00022900"/>
    </source>
</evidence>
<comment type="similarity">
    <text evidence="7">Belongs to the venom Kunitz-type family. 03 (sub-Kunitz) subfamily.</text>
</comment>
<dbReference type="PROSITE" id="PS50279">
    <property type="entry name" value="BPTI_KUNITZ_2"/>
    <property type="match status" value="2"/>
</dbReference>
<keyword evidence="6" id="KW-1015">Disulfide bond</keyword>
<dbReference type="EMBL" id="JABXBU010002231">
    <property type="protein sequence ID" value="KAF8764746.1"/>
    <property type="molecule type" value="Genomic_DNA"/>
</dbReference>
<feature type="domain" description="BPTI/Kunitz inhibitor" evidence="11">
    <location>
        <begin position="152"/>
        <end position="202"/>
    </location>
</feature>
<name>A0A8T0E325_ARGBR</name>
<feature type="region of interest" description="Disordered" evidence="9">
    <location>
        <begin position="300"/>
        <end position="332"/>
    </location>
</feature>
<dbReference type="GO" id="GO:0005615">
    <property type="term" value="C:extracellular space"/>
    <property type="evidence" value="ECO:0007669"/>
    <property type="project" value="TreeGrafter"/>
</dbReference>
<organism evidence="12 13">
    <name type="scientific">Argiope bruennichi</name>
    <name type="common">Wasp spider</name>
    <name type="synonym">Aranea bruennichi</name>
    <dbReference type="NCBI Taxonomy" id="94029"/>
    <lineage>
        <taxon>Eukaryota</taxon>
        <taxon>Metazoa</taxon>
        <taxon>Ecdysozoa</taxon>
        <taxon>Arthropoda</taxon>
        <taxon>Chelicerata</taxon>
        <taxon>Arachnida</taxon>
        <taxon>Araneae</taxon>
        <taxon>Araneomorphae</taxon>
        <taxon>Entelegynae</taxon>
        <taxon>Araneoidea</taxon>
        <taxon>Araneidae</taxon>
        <taxon>Argiope</taxon>
    </lineage>
</organism>
<evidence type="ECO:0000256" key="3">
    <source>
        <dbReference type="ARBA" id="ARBA00022690"/>
    </source>
</evidence>
<evidence type="ECO:0000259" key="11">
    <source>
        <dbReference type="PROSITE" id="PS50279"/>
    </source>
</evidence>
<dbReference type="InterPro" id="IPR036880">
    <property type="entry name" value="Kunitz_BPTI_sf"/>
</dbReference>
<evidence type="ECO:0000256" key="9">
    <source>
        <dbReference type="SAM" id="MobiDB-lite"/>
    </source>
</evidence>
<feature type="compositionally biased region" description="Basic residues" evidence="9">
    <location>
        <begin position="300"/>
        <end position="314"/>
    </location>
</feature>
<keyword evidence="10" id="KW-1133">Transmembrane helix</keyword>
<comment type="subcellular location">
    <subcellularLocation>
        <location evidence="1">Secreted</location>
    </subcellularLocation>
</comment>
<evidence type="ECO:0000313" key="13">
    <source>
        <dbReference type="Proteomes" id="UP000807504"/>
    </source>
</evidence>
<gene>
    <name evidence="12" type="ORF">HNY73_022794</name>
</gene>
<evidence type="ECO:0000256" key="1">
    <source>
        <dbReference type="ARBA" id="ARBA00004613"/>
    </source>
</evidence>
<feature type="transmembrane region" description="Helical" evidence="10">
    <location>
        <begin position="20"/>
        <end position="37"/>
    </location>
</feature>
<dbReference type="Gene3D" id="4.10.410.10">
    <property type="entry name" value="Pancreatic trypsin inhibitor Kunitz domain"/>
    <property type="match status" value="2"/>
</dbReference>
<keyword evidence="4" id="KW-0732">Signal</keyword>
<dbReference type="PANTHER" id="PTHR10083">
    <property type="entry name" value="KUNITZ-TYPE PROTEASE INHIBITOR-RELATED"/>
    <property type="match status" value="1"/>
</dbReference>
<keyword evidence="13" id="KW-1185">Reference proteome</keyword>